<proteinExistence type="predicted"/>
<dbReference type="AlphaFoldDB" id="W4L3D1"/>
<gene>
    <name evidence="1" type="ORF">ETSY2_53185</name>
</gene>
<dbReference type="EMBL" id="AZHX01002868">
    <property type="protein sequence ID" value="ETW92547.1"/>
    <property type="molecule type" value="Genomic_DNA"/>
</dbReference>
<sequence length="91" mass="10113">MADNSVSALAEAFWTAVRREQATRPPQCPGDVLDALTLTLARMITKYAVYLEEGGVRVDVDHTVETLIQALRDYPYEQAMDAARNLSVTIE</sequence>
<dbReference type="HOGENOM" id="CLU_2421473_0_0_7"/>
<dbReference type="Proteomes" id="UP000019140">
    <property type="component" value="Unassembled WGS sequence"/>
</dbReference>
<name>W4L3D1_9BACT</name>
<comment type="caution">
    <text evidence="1">The sequence shown here is derived from an EMBL/GenBank/DDBJ whole genome shotgun (WGS) entry which is preliminary data.</text>
</comment>
<evidence type="ECO:0000313" key="1">
    <source>
        <dbReference type="EMBL" id="ETW92547.1"/>
    </source>
</evidence>
<evidence type="ECO:0000313" key="2">
    <source>
        <dbReference type="Proteomes" id="UP000019140"/>
    </source>
</evidence>
<organism evidence="1 2">
    <name type="scientific">Candidatus Entotheonella gemina</name>
    <dbReference type="NCBI Taxonomy" id="1429439"/>
    <lineage>
        <taxon>Bacteria</taxon>
        <taxon>Pseudomonadati</taxon>
        <taxon>Nitrospinota/Tectimicrobiota group</taxon>
        <taxon>Candidatus Tectimicrobiota</taxon>
        <taxon>Candidatus Entotheonellia</taxon>
        <taxon>Candidatus Entotheonellales</taxon>
        <taxon>Candidatus Entotheonellaceae</taxon>
        <taxon>Candidatus Entotheonella</taxon>
    </lineage>
</organism>
<protein>
    <submittedName>
        <fullName evidence="1">Uncharacterized protein</fullName>
    </submittedName>
</protein>
<keyword evidence="2" id="KW-1185">Reference proteome</keyword>
<reference evidence="1 2" key="1">
    <citation type="journal article" date="2014" name="Nature">
        <title>An environmental bacterial taxon with a large and distinct metabolic repertoire.</title>
        <authorList>
            <person name="Wilson M.C."/>
            <person name="Mori T."/>
            <person name="Ruckert C."/>
            <person name="Uria A.R."/>
            <person name="Helf M.J."/>
            <person name="Takada K."/>
            <person name="Gernert C."/>
            <person name="Steffens U.A."/>
            <person name="Heycke N."/>
            <person name="Schmitt S."/>
            <person name="Rinke C."/>
            <person name="Helfrich E.J."/>
            <person name="Brachmann A.O."/>
            <person name="Gurgui C."/>
            <person name="Wakimoto T."/>
            <person name="Kracht M."/>
            <person name="Crusemann M."/>
            <person name="Hentschel U."/>
            <person name="Abe I."/>
            <person name="Matsunaga S."/>
            <person name="Kalinowski J."/>
            <person name="Takeyama H."/>
            <person name="Piel J."/>
        </authorList>
    </citation>
    <scope>NUCLEOTIDE SEQUENCE [LARGE SCALE GENOMIC DNA]</scope>
    <source>
        <strain evidence="2">TSY2</strain>
    </source>
</reference>
<accession>W4L3D1</accession>